<dbReference type="InterPro" id="IPR015424">
    <property type="entry name" value="PyrdxlP-dep_Trfase"/>
</dbReference>
<dbReference type="KEGG" id="fnc:HMPREF0946_02137"/>
<keyword evidence="2" id="KW-0663">Pyridoxal phosphate</keyword>
<dbReference type="STRING" id="469604.HMPREF0946_02137"/>
<organism evidence="3 4">
    <name type="scientific">Fusobacterium vincentii 3_1_36A2</name>
    <dbReference type="NCBI Taxonomy" id="469604"/>
    <lineage>
        <taxon>Bacteria</taxon>
        <taxon>Fusobacteriati</taxon>
        <taxon>Fusobacteriota</taxon>
        <taxon>Fusobacteriia</taxon>
        <taxon>Fusobacteriales</taxon>
        <taxon>Fusobacteriaceae</taxon>
        <taxon>Fusobacterium</taxon>
    </lineage>
</organism>
<dbReference type="PANTHER" id="PTHR42885:SF1">
    <property type="entry name" value="THREONINE-PHOSPHATE DECARBOXYLASE"/>
    <property type="match status" value="1"/>
</dbReference>
<evidence type="ECO:0000256" key="2">
    <source>
        <dbReference type="ARBA" id="ARBA00022898"/>
    </source>
</evidence>
<protein>
    <recommendedName>
        <fullName evidence="5">Threonine-phosphate decarboxylase</fullName>
    </recommendedName>
</protein>
<dbReference type="PANTHER" id="PTHR42885">
    <property type="entry name" value="HISTIDINOL-PHOSPHATE AMINOTRANSFERASE-RELATED"/>
    <property type="match status" value="1"/>
</dbReference>
<evidence type="ECO:0000313" key="4">
    <source>
        <dbReference type="Proteomes" id="UP000016231"/>
    </source>
</evidence>
<dbReference type="EMBL" id="CP003700">
    <property type="protein sequence ID" value="AGU16155.1"/>
    <property type="molecule type" value="Genomic_DNA"/>
</dbReference>
<evidence type="ECO:0000313" key="3">
    <source>
        <dbReference type="EMBL" id="AGU16155.1"/>
    </source>
</evidence>
<dbReference type="Proteomes" id="UP000016231">
    <property type="component" value="Chromosome"/>
</dbReference>
<reference evidence="3 4" key="1">
    <citation type="submission" date="2013-08" db="EMBL/GenBank/DDBJ databases">
        <title>The Genome Sequence of Fusobacterium sp. 3_1_36A2.</title>
        <authorList>
            <consortium name="The Broad Institute Genome Sequencing Platform"/>
            <person name="Earl A."/>
            <person name="Ward D."/>
            <person name="Feldgarden M."/>
            <person name="Gevers D."/>
            <person name="Strauss J."/>
            <person name="White A."/>
            <person name="Allen-Vercoe E."/>
            <person name="Walker B."/>
            <person name="Young S.K."/>
            <person name="Zeng Q."/>
            <person name="Gargeya S."/>
            <person name="Fitzgerald M."/>
            <person name="Haas B."/>
            <person name="Abouelleil A."/>
            <person name="Alvarado L."/>
            <person name="Arachchi H.M."/>
            <person name="Berlin A.M."/>
            <person name="Chapman S.B."/>
            <person name="Goldberg J."/>
            <person name="Griggs A."/>
            <person name="Gujja S."/>
            <person name="Hansen M."/>
            <person name="Howarth C."/>
            <person name="Imamovic A."/>
            <person name="Larimer J."/>
            <person name="McCowen C."/>
            <person name="Montmayeur A."/>
            <person name="Murphy C."/>
            <person name="Neiman D."/>
            <person name="Pearson M."/>
            <person name="Priest M."/>
            <person name="Roberts A."/>
            <person name="Saif S."/>
            <person name="Shea T."/>
            <person name="Sisk P."/>
            <person name="Sykes S."/>
            <person name="Wortman J."/>
            <person name="Nusbaum C."/>
            <person name="Birren B."/>
        </authorList>
    </citation>
    <scope>NUCLEOTIDE SEQUENCE [LARGE SCALE GENOMIC DNA]</scope>
    <source>
        <strain evidence="3 4">3_1_36A2</strain>
    </source>
</reference>
<dbReference type="eggNOG" id="COG0079">
    <property type="taxonomic scope" value="Bacteria"/>
</dbReference>
<name>U3GZL7_FUSVC</name>
<evidence type="ECO:0008006" key="5">
    <source>
        <dbReference type="Google" id="ProtNLM"/>
    </source>
</evidence>
<dbReference type="HOGENOM" id="CLU_2246062_0_0_0"/>
<dbReference type="InterPro" id="IPR015422">
    <property type="entry name" value="PyrdxlP-dep_Trfase_small"/>
</dbReference>
<evidence type="ECO:0000256" key="1">
    <source>
        <dbReference type="ARBA" id="ARBA00001933"/>
    </source>
</evidence>
<dbReference type="AlphaFoldDB" id="U3GZL7"/>
<accession>U3GZL7</accession>
<dbReference type="SUPFAM" id="SSF53383">
    <property type="entry name" value="PLP-dependent transferases"/>
    <property type="match status" value="1"/>
</dbReference>
<dbReference type="Gene3D" id="3.90.1150.10">
    <property type="entry name" value="Aspartate Aminotransferase, domain 1"/>
    <property type="match status" value="1"/>
</dbReference>
<gene>
    <name evidence="3" type="ORF">HMPREF0946_02137</name>
</gene>
<sequence>MLDDKEYIEKSEKWILEEKKFMYKKLSEFQYIKAYKTECNFILIKLTNISSESLREKMIEKNILIRDASNFKFLDYYFVRLAIKDRESNIKVLEALADIIEYRG</sequence>
<proteinExistence type="predicted"/>
<comment type="cofactor">
    <cofactor evidence="1">
        <name>pyridoxal 5'-phosphate</name>
        <dbReference type="ChEBI" id="CHEBI:597326"/>
    </cofactor>
</comment>